<dbReference type="Gene3D" id="3.30.230.10">
    <property type="match status" value="1"/>
</dbReference>
<evidence type="ECO:0007829" key="12">
    <source>
        <dbReference type="PDB" id="3CWV"/>
    </source>
</evidence>
<dbReference type="PDBsum" id="3CWV"/>
<evidence type="ECO:0000256" key="3">
    <source>
        <dbReference type="ARBA" id="ARBA00012895"/>
    </source>
</evidence>
<comment type="catalytic activity">
    <reaction evidence="1">
        <text>ATP-dependent breakage, passage and rejoining of double-stranded DNA.</text>
        <dbReference type="EC" id="5.6.2.2"/>
    </reaction>
</comment>
<evidence type="ECO:0000313" key="10">
    <source>
        <dbReference type="EMBL" id="ABF90310.1"/>
    </source>
</evidence>
<evidence type="ECO:0000259" key="9">
    <source>
        <dbReference type="Pfam" id="PF00204"/>
    </source>
</evidence>
<dbReference type="GO" id="GO:0003677">
    <property type="term" value="F:DNA binding"/>
    <property type="evidence" value="ECO:0007669"/>
    <property type="project" value="UniProtKB-KW"/>
</dbReference>
<comment type="similarity">
    <text evidence="2">Belongs to the type II topoisomerase GyrB family.</text>
</comment>
<dbReference type="STRING" id="246197.MXAN_5971"/>
<gene>
    <name evidence="10" type="ordered locus">MXAN_5971</name>
</gene>
<evidence type="ECO:0000256" key="7">
    <source>
        <dbReference type="ARBA" id="ARBA00023125"/>
    </source>
</evidence>
<dbReference type="PANTHER" id="PTHR45866:SF1">
    <property type="entry name" value="DNA GYRASE SUBUNIT B, MITOCHONDRIAL"/>
    <property type="match status" value="1"/>
</dbReference>
<feature type="domain" description="DNA topoisomerase type IIA subunit B" evidence="9">
    <location>
        <begin position="207"/>
        <end position="348"/>
    </location>
</feature>
<dbReference type="CDD" id="cd00329">
    <property type="entry name" value="TopoII_MutL_Trans"/>
    <property type="match status" value="1"/>
</dbReference>
<keyword evidence="11" id="KW-1185">Reference proteome</keyword>
<proteinExistence type="evidence at protein level"/>
<evidence type="ECO:0000256" key="6">
    <source>
        <dbReference type="ARBA" id="ARBA00023029"/>
    </source>
</evidence>
<keyword evidence="5" id="KW-0067">ATP-binding</keyword>
<dbReference type="InterPro" id="IPR014721">
    <property type="entry name" value="Ribsml_uS5_D2-typ_fold_subgr"/>
</dbReference>
<dbReference type="Proteomes" id="UP000002402">
    <property type="component" value="Chromosome"/>
</dbReference>
<evidence type="ECO:0000256" key="1">
    <source>
        <dbReference type="ARBA" id="ARBA00000185"/>
    </source>
</evidence>
<dbReference type="AlphaFoldDB" id="Q1CZR7"/>
<dbReference type="SUPFAM" id="SSF54211">
    <property type="entry name" value="Ribosomal protein S5 domain 2-like"/>
    <property type="match status" value="1"/>
</dbReference>
<evidence type="ECO:0000256" key="8">
    <source>
        <dbReference type="ARBA" id="ARBA00023235"/>
    </source>
</evidence>
<dbReference type="EMBL" id="CP000113">
    <property type="protein sequence ID" value="ABF90310.1"/>
    <property type="molecule type" value="Genomic_DNA"/>
</dbReference>
<sequence length="361" mass="39541">MLGMHLPGGIVENVRKRPGMYCGDVGEYGLHHLVYFLLDVAYEEARRGECRDVVLEVGGDGSIALFCTSRTVTAENLVRVATGAGFLGRPPGDGWGWDSMLVVSLALSSRYQVDIWADGRQWRVMGEHGHPQGEGAAVTPMEPMPVSAERGVRVHFVPDATIFEVLAFDRARLSRRCNELAALAPGLRVSFADLQRGERTLWHLPGGVAQWAHVLTEARPQLHPEPVVFDFTWDGLRVQCALQWCEDEDSTLLSFANAVRTVRHGAHVKGVTQALRGALAKLSGETRGAFPWARVAQGLTAIVAVSGPRRQMAFAGPTKELLAIPGLEEAIRKQLQPLFIELLREHPVTPALLARRTSGSR</sequence>
<reference evidence="12" key="2">
    <citation type="submission" date="2008-04" db="PDB data bank">
        <title>Crystal structure of B-subunit of the DNA gyrase from Myxococcus xanthus.</title>
        <authorList>
            <person name="Ramagopal U.A."/>
            <person name="Toro R."/>
            <person name="Meyer A.J."/>
            <person name="Burley S.K."/>
            <person name="Almo S.C."/>
        </authorList>
    </citation>
    <scope>X-RAY CRYSTALLOGRAPHY (1.95 ANGSTROMS) OF 3-360</scope>
</reference>
<dbReference type="OrthoDB" id="5380834at2"/>
<dbReference type="HOGENOM" id="CLU_006146_3_1_7"/>
<dbReference type="GO" id="GO:0005524">
    <property type="term" value="F:ATP binding"/>
    <property type="evidence" value="ECO:0007669"/>
    <property type="project" value="UniProtKB-KW"/>
</dbReference>
<dbReference type="InterPro" id="IPR013506">
    <property type="entry name" value="Topo_IIA_bsu_dom2"/>
</dbReference>
<dbReference type="GO" id="GO:0003918">
    <property type="term" value="F:DNA topoisomerase type II (double strand cut, ATP-hydrolyzing) activity"/>
    <property type="evidence" value="ECO:0007669"/>
    <property type="project" value="UniProtKB-EC"/>
</dbReference>
<dbReference type="PRINTS" id="PR01159">
    <property type="entry name" value="DNAGYRASEB"/>
</dbReference>
<dbReference type="eggNOG" id="COG0187">
    <property type="taxonomic scope" value="Bacteria"/>
</dbReference>
<dbReference type="EC" id="5.6.2.2" evidence="3"/>
<dbReference type="KEGG" id="mxa:MXAN_5971"/>
<dbReference type="InterPro" id="IPR020568">
    <property type="entry name" value="Ribosomal_Su5_D2-typ_SF"/>
</dbReference>
<name>Q1CZR7_MYXXD</name>
<dbReference type="PANTHER" id="PTHR45866">
    <property type="entry name" value="DNA GYRASE/TOPOISOMERASE SUBUNIT B"/>
    <property type="match status" value="1"/>
</dbReference>
<dbReference type="EnsemblBacteria" id="ABF90310">
    <property type="protein sequence ID" value="ABF90310"/>
    <property type="gene ID" value="MXAN_5971"/>
</dbReference>
<evidence type="ECO:0000256" key="4">
    <source>
        <dbReference type="ARBA" id="ARBA00022741"/>
    </source>
</evidence>
<dbReference type="GO" id="GO:0006265">
    <property type="term" value="P:DNA topological change"/>
    <property type="evidence" value="ECO:0007669"/>
    <property type="project" value="InterPro"/>
</dbReference>
<accession>Q1CZR7</accession>
<dbReference type="PDB" id="3CWV">
    <property type="method" value="X-ray"/>
    <property type="resolution" value="1.95 A"/>
    <property type="chains" value="A/B=3-360"/>
</dbReference>
<evidence type="ECO:0000256" key="2">
    <source>
        <dbReference type="ARBA" id="ARBA00010708"/>
    </source>
</evidence>
<keyword evidence="7" id="KW-0238">DNA-binding</keyword>
<evidence type="ECO:0000256" key="5">
    <source>
        <dbReference type="ARBA" id="ARBA00022840"/>
    </source>
</evidence>
<organism evidence="10 11">
    <name type="scientific">Myxococcus xanthus (strain DK1622)</name>
    <dbReference type="NCBI Taxonomy" id="246197"/>
    <lineage>
        <taxon>Bacteria</taxon>
        <taxon>Pseudomonadati</taxon>
        <taxon>Myxococcota</taxon>
        <taxon>Myxococcia</taxon>
        <taxon>Myxococcales</taxon>
        <taxon>Cystobacterineae</taxon>
        <taxon>Myxococcaceae</taxon>
        <taxon>Myxococcus</taxon>
    </lineage>
</organism>
<dbReference type="SMR" id="Q1CZR7"/>
<dbReference type="InterPro" id="IPR000565">
    <property type="entry name" value="Topo_IIA_B"/>
</dbReference>
<evidence type="ECO:0000313" key="11">
    <source>
        <dbReference type="Proteomes" id="UP000002402"/>
    </source>
</evidence>
<dbReference type="Pfam" id="PF00204">
    <property type="entry name" value="DNA_gyraseB"/>
    <property type="match status" value="1"/>
</dbReference>
<keyword evidence="12" id="KW-0002">3D-structure</keyword>
<dbReference type="SUPFAM" id="SSF55874">
    <property type="entry name" value="ATPase domain of HSP90 chaperone/DNA topoisomerase II/histidine kinase"/>
    <property type="match status" value="1"/>
</dbReference>
<protein>
    <recommendedName>
        <fullName evidence="3">DNA topoisomerase (ATP-hydrolyzing)</fullName>
        <ecNumber evidence="3">5.6.2.2</ecNumber>
    </recommendedName>
</protein>
<keyword evidence="4" id="KW-0547">Nucleotide-binding</keyword>
<keyword evidence="8" id="KW-0413">Isomerase</keyword>
<dbReference type="EvolutionaryTrace" id="Q1CZR7"/>
<dbReference type="InterPro" id="IPR036890">
    <property type="entry name" value="HATPase_C_sf"/>
</dbReference>
<dbReference type="Gene3D" id="3.30.565.10">
    <property type="entry name" value="Histidine kinase-like ATPase, C-terminal domain"/>
    <property type="match status" value="1"/>
</dbReference>
<reference evidence="10 11" key="1">
    <citation type="journal article" date="2006" name="Proc. Natl. Acad. Sci. U.S.A.">
        <title>Evolution of sensory complexity recorded in a myxobacterial genome.</title>
        <authorList>
            <person name="Goldman B.S."/>
            <person name="Nierman W.C."/>
            <person name="Kaiser D."/>
            <person name="Slater S.C."/>
            <person name="Durkin A.S."/>
            <person name="Eisen J.A."/>
            <person name="Ronning C.M."/>
            <person name="Barbazuk W.B."/>
            <person name="Blanchard M."/>
            <person name="Field C."/>
            <person name="Halling C."/>
            <person name="Hinkle G."/>
            <person name="Iartchuk O."/>
            <person name="Kim H.S."/>
            <person name="Mackenzie C."/>
            <person name="Madupu R."/>
            <person name="Miller N."/>
            <person name="Shvartsbeyn A."/>
            <person name="Sullivan S.A."/>
            <person name="Vaudin M."/>
            <person name="Wiegand R."/>
            <person name="Kaplan H.B."/>
        </authorList>
    </citation>
    <scope>NUCLEOTIDE SEQUENCE [LARGE SCALE GENOMIC DNA]</scope>
    <source>
        <strain evidence="11">DK1622</strain>
    </source>
</reference>
<keyword evidence="6" id="KW-0799">Topoisomerase</keyword>